<evidence type="ECO:0000256" key="3">
    <source>
        <dbReference type="ARBA" id="ARBA00022679"/>
    </source>
</evidence>
<dbReference type="SMART" id="SM00724">
    <property type="entry name" value="TLC"/>
    <property type="match status" value="1"/>
</dbReference>
<keyword evidence="8" id="KW-0325">Glycoprotein</keyword>
<evidence type="ECO:0000256" key="4">
    <source>
        <dbReference type="ARBA" id="ARBA00022692"/>
    </source>
</evidence>
<feature type="transmembrane region" description="Helical" evidence="11">
    <location>
        <begin position="254"/>
        <end position="279"/>
    </location>
</feature>
<evidence type="ECO:0000256" key="1">
    <source>
        <dbReference type="ARBA" id="ARBA00004477"/>
    </source>
</evidence>
<evidence type="ECO:0000256" key="5">
    <source>
        <dbReference type="ARBA" id="ARBA00022824"/>
    </source>
</evidence>
<dbReference type="Pfam" id="PF03798">
    <property type="entry name" value="TRAM_LAG1_CLN8"/>
    <property type="match status" value="1"/>
</dbReference>
<name>A0A4R5XEV4_9AGAM</name>
<dbReference type="VEuPathDB" id="FungiDB:BD410DRAFT_758533"/>
<dbReference type="PANTHER" id="PTHR12560:SF11">
    <property type="entry name" value="CERAMIDE SYNTHASE LAC1-RELATED"/>
    <property type="match status" value="1"/>
</dbReference>
<evidence type="ECO:0000256" key="6">
    <source>
        <dbReference type="ARBA" id="ARBA00022989"/>
    </source>
</evidence>
<dbReference type="AlphaFoldDB" id="A0A4R5XEV4"/>
<feature type="transmembrane region" description="Helical" evidence="11">
    <location>
        <begin position="224"/>
        <end position="242"/>
    </location>
</feature>
<keyword evidence="4 9" id="KW-0812">Transmembrane</keyword>
<dbReference type="InterPro" id="IPR006634">
    <property type="entry name" value="TLC-dom"/>
</dbReference>
<comment type="similarity">
    <text evidence="2">Belongs to the sphingosine N-acyltransferase family.</text>
</comment>
<feature type="transmembrane region" description="Helical" evidence="11">
    <location>
        <begin position="362"/>
        <end position="384"/>
    </location>
</feature>
<dbReference type="InterPro" id="IPR016439">
    <property type="entry name" value="Lag1/Lac1-like"/>
</dbReference>
<sequence length="408" mass="47976">MTSRKNAVSMQSSLNNLETDPSHHLTGPFVPQTPIHSNGSTPSTEPSHRRKLPGTPVDSEFYQSKGLWTDFKTLTWMRIPYSALKMLLIPVVLYFVWDILHIPFANPFAPLIFISHRVPDSDPSDPRYSKGWMDIPFVLYHVIVFSFIRQFAILKVLIPLGRRLGLKKAAKIDRFGEQGYAMLYHGGMGIWGLFIMSSLPTWWYQSEFYWIGYPHWDMKPLLKRYYLMQGAYWLQQLIVLALRLEKPRKDFKELVLHHIVTLYLIGWSYGISMTLIGNAVYASMDIPDAFLAFSKLCNYLQWEVTKTVSFVIFVFVWTYFRHWLNLVMLWSVIYENHLVPEASKIWKPFDGYWMPGWMKYQIFIPLFLLQLLNLFWYFLIWRILIRAVVGTPVDDERSDDEGDDGKED</sequence>
<dbReference type="GO" id="GO:0046513">
    <property type="term" value="P:ceramide biosynthetic process"/>
    <property type="evidence" value="ECO:0007669"/>
    <property type="project" value="InterPro"/>
</dbReference>
<gene>
    <name evidence="13" type="ORF">BD410DRAFT_758533</name>
</gene>
<feature type="compositionally biased region" description="Polar residues" evidence="10">
    <location>
        <begin position="34"/>
        <end position="45"/>
    </location>
</feature>
<dbReference type="STRING" id="50990.A0A4R5XEV4"/>
<evidence type="ECO:0000256" key="7">
    <source>
        <dbReference type="ARBA" id="ARBA00023136"/>
    </source>
</evidence>
<dbReference type="GO" id="GO:0050291">
    <property type="term" value="F:sphingosine N-acyltransferase activity"/>
    <property type="evidence" value="ECO:0007669"/>
    <property type="project" value="InterPro"/>
</dbReference>
<evidence type="ECO:0000259" key="12">
    <source>
        <dbReference type="PROSITE" id="PS50922"/>
    </source>
</evidence>
<keyword evidence="3" id="KW-0808">Transferase</keyword>
<comment type="subcellular location">
    <subcellularLocation>
        <location evidence="1">Endoplasmic reticulum membrane</location>
        <topology evidence="1">Multi-pass membrane protein</topology>
    </subcellularLocation>
</comment>
<feature type="transmembrane region" description="Helical" evidence="11">
    <location>
        <begin position="135"/>
        <end position="158"/>
    </location>
</feature>
<evidence type="ECO:0000313" key="14">
    <source>
        <dbReference type="Proteomes" id="UP000294933"/>
    </source>
</evidence>
<organism evidence="13 14">
    <name type="scientific">Rickenella mellea</name>
    <dbReference type="NCBI Taxonomy" id="50990"/>
    <lineage>
        <taxon>Eukaryota</taxon>
        <taxon>Fungi</taxon>
        <taxon>Dikarya</taxon>
        <taxon>Basidiomycota</taxon>
        <taxon>Agaricomycotina</taxon>
        <taxon>Agaricomycetes</taxon>
        <taxon>Hymenochaetales</taxon>
        <taxon>Rickenellaceae</taxon>
        <taxon>Rickenella</taxon>
    </lineage>
</organism>
<feature type="transmembrane region" description="Helical" evidence="11">
    <location>
        <begin position="179"/>
        <end position="204"/>
    </location>
</feature>
<evidence type="ECO:0000256" key="8">
    <source>
        <dbReference type="ARBA" id="ARBA00023180"/>
    </source>
</evidence>
<keyword evidence="6 11" id="KW-1133">Transmembrane helix</keyword>
<feature type="transmembrane region" description="Helical" evidence="11">
    <location>
        <begin position="87"/>
        <end position="115"/>
    </location>
</feature>
<feature type="region of interest" description="Disordered" evidence="10">
    <location>
        <begin position="1"/>
        <end position="57"/>
    </location>
</feature>
<feature type="transmembrane region" description="Helical" evidence="11">
    <location>
        <begin position="299"/>
        <end position="320"/>
    </location>
</feature>
<feature type="compositionally biased region" description="Polar residues" evidence="10">
    <location>
        <begin position="1"/>
        <end position="19"/>
    </location>
</feature>
<dbReference type="Proteomes" id="UP000294933">
    <property type="component" value="Unassembled WGS sequence"/>
</dbReference>
<keyword evidence="7 9" id="KW-0472">Membrane</keyword>
<feature type="domain" description="TLC" evidence="12">
    <location>
        <begin position="170"/>
        <end position="389"/>
    </location>
</feature>
<keyword evidence="14" id="KW-1185">Reference proteome</keyword>
<dbReference type="OrthoDB" id="3053196at2759"/>
<evidence type="ECO:0000256" key="11">
    <source>
        <dbReference type="SAM" id="Phobius"/>
    </source>
</evidence>
<dbReference type="PROSITE" id="PS50922">
    <property type="entry name" value="TLC"/>
    <property type="match status" value="1"/>
</dbReference>
<evidence type="ECO:0000256" key="10">
    <source>
        <dbReference type="SAM" id="MobiDB-lite"/>
    </source>
</evidence>
<evidence type="ECO:0000256" key="2">
    <source>
        <dbReference type="ARBA" id="ARBA00009808"/>
    </source>
</evidence>
<dbReference type="EMBL" id="ML170156">
    <property type="protein sequence ID" value="TDL29583.1"/>
    <property type="molecule type" value="Genomic_DNA"/>
</dbReference>
<reference evidence="13 14" key="1">
    <citation type="submission" date="2018-06" db="EMBL/GenBank/DDBJ databases">
        <title>A transcriptomic atlas of mushroom development highlights an independent origin of complex multicellularity.</title>
        <authorList>
            <consortium name="DOE Joint Genome Institute"/>
            <person name="Krizsan K."/>
            <person name="Almasi E."/>
            <person name="Merenyi Z."/>
            <person name="Sahu N."/>
            <person name="Viragh M."/>
            <person name="Koszo T."/>
            <person name="Mondo S."/>
            <person name="Kiss B."/>
            <person name="Balint B."/>
            <person name="Kues U."/>
            <person name="Barry K."/>
            <person name="Hegedus J.C."/>
            <person name="Henrissat B."/>
            <person name="Johnson J."/>
            <person name="Lipzen A."/>
            <person name="Ohm R."/>
            <person name="Nagy I."/>
            <person name="Pangilinan J."/>
            <person name="Yan J."/>
            <person name="Xiong Y."/>
            <person name="Grigoriev I.V."/>
            <person name="Hibbett D.S."/>
            <person name="Nagy L.G."/>
        </authorList>
    </citation>
    <scope>NUCLEOTIDE SEQUENCE [LARGE SCALE GENOMIC DNA]</scope>
    <source>
        <strain evidence="13 14">SZMC22713</strain>
    </source>
</reference>
<evidence type="ECO:0000313" key="13">
    <source>
        <dbReference type="EMBL" id="TDL29583.1"/>
    </source>
</evidence>
<keyword evidence="5" id="KW-0256">Endoplasmic reticulum</keyword>
<evidence type="ECO:0000256" key="9">
    <source>
        <dbReference type="PROSITE-ProRule" id="PRU00205"/>
    </source>
</evidence>
<proteinExistence type="inferred from homology"/>
<dbReference type="GO" id="GO:0005789">
    <property type="term" value="C:endoplasmic reticulum membrane"/>
    <property type="evidence" value="ECO:0007669"/>
    <property type="project" value="UniProtKB-SubCell"/>
</dbReference>
<dbReference type="PANTHER" id="PTHR12560">
    <property type="entry name" value="LONGEVITY ASSURANCE FACTOR 1 LAG1"/>
    <property type="match status" value="1"/>
</dbReference>
<protein>
    <submittedName>
        <fullName evidence="13">Longevity assurance proteins LAG1/LAC1</fullName>
    </submittedName>
</protein>
<accession>A0A4R5XEV4</accession>